<evidence type="ECO:0000256" key="7">
    <source>
        <dbReference type="SAM" id="MobiDB-lite"/>
    </source>
</evidence>
<evidence type="ECO:0000256" key="2">
    <source>
        <dbReference type="ARBA" id="ARBA00008779"/>
    </source>
</evidence>
<dbReference type="GO" id="GO:0004065">
    <property type="term" value="F:arylsulfatase activity"/>
    <property type="evidence" value="ECO:0007669"/>
    <property type="project" value="TreeGrafter"/>
</dbReference>
<dbReference type="EMBL" id="CP066776">
    <property type="protein sequence ID" value="QQL45859.1"/>
    <property type="molecule type" value="Genomic_DNA"/>
</dbReference>
<dbReference type="AlphaFoldDB" id="A0A6B3L419"/>
<dbReference type="GO" id="GO:0046872">
    <property type="term" value="F:metal ion binding"/>
    <property type="evidence" value="ECO:0007669"/>
    <property type="project" value="UniProtKB-KW"/>
</dbReference>
<protein>
    <submittedName>
        <fullName evidence="10">Sulfatase</fullName>
    </submittedName>
</protein>
<dbReference type="Pfam" id="PF00884">
    <property type="entry name" value="Sulfatase"/>
    <property type="match status" value="1"/>
</dbReference>
<dbReference type="CDD" id="cd16144">
    <property type="entry name" value="ARS_like"/>
    <property type="match status" value="1"/>
</dbReference>
<evidence type="ECO:0000256" key="1">
    <source>
        <dbReference type="ARBA" id="ARBA00001913"/>
    </source>
</evidence>
<evidence type="ECO:0000259" key="9">
    <source>
        <dbReference type="Pfam" id="PF00884"/>
    </source>
</evidence>
<feature type="chain" id="PRO_5043780992" evidence="8">
    <location>
        <begin position="25"/>
        <end position="923"/>
    </location>
</feature>
<comment type="similarity">
    <text evidence="2">Belongs to the sulfatase family.</text>
</comment>
<keyword evidence="11" id="KW-1185">Reference proteome</keyword>
<accession>A0A6B3L419</accession>
<evidence type="ECO:0000256" key="8">
    <source>
        <dbReference type="SAM" id="SignalP"/>
    </source>
</evidence>
<keyword evidence="5" id="KW-0378">Hydrolase</keyword>
<evidence type="ECO:0000256" key="6">
    <source>
        <dbReference type="ARBA" id="ARBA00022837"/>
    </source>
</evidence>
<sequence>MKVANWSRVALVIALVFGRSALCADVISVNFEQGGQSSGDELGAAVEAGVVPVAQWNNLNVGAIGVHGVALAPTAVKDRTGVETSATVAVDLASAYVGESGSGGGSPDRVMMASYVSWDPVDGVAPEDSGGVTVAGLPSDFTDSGYSVYVYFDADVNDRTFDIGVAGMSVRGADSSTFAGVFKNAASSPGDANCAVFSGLNASGFVISMNSDSGRAALNGFQIVANTYQPAPAITSFVADDYYVEPGGAVTLRWETSGATSLSIAPDAGDVLAGSSDGVGEVRVTVPDETTTYILTASSGGGAVTSRVRVGVGPARPNIVLFLVDDMGTQDTSEPFVVDEAGNDVPTAMNQLYRTPAMRSLADQGMKFTNAYAMPVCSPTRCSLMNGQNSVRHHVTNWTGRDVSPSGGGETGFNSSASHNSPRDWRRMGLDVSQSTLPALLSGAGYRTIHVGKGHFGNAFSNMDPADCGFDINIGGTQIGQPGSYYGNQNYGSGNMQVPHLEAYHGTSTFLTEALTVEMNKAIEASVRDGVPFFAYMSHYAVHQPYDEDSRFAGNYPGLSGFDRAYATLIEGMDKSLGDIMTKLNELGVAEDTLVIFLSDNGSDNPNKAASAPLRGYKGTKWEGGSRVPMIVGWAKIDAGNPFQAELSIPVDRYEDDIVTVFDLYPTVLGVAGVGRGDQVVDGYDLREYFKGVPGQHRPQELLIHFPHDHASDYYTFLRQGDYKLIYHYVDDRYELYHLGDDLGETVNLAAAEPERVVRMARRMAQMLNEHGAQWPTFDRSPDDVDDPFAMPLVVGVDLDADGLDDREEDANGNGLVDPGETNPDLDNSDGDNVGDGDEVKLGTDPLDASSRFEVVPALMSDGTLELVWPSRPGTTFTIRSSFDLKDWSTVVAAAVPASEGRVTRFNLGRMDGAQAFFRTELE</sequence>
<keyword evidence="4 8" id="KW-0732">Signal</keyword>
<evidence type="ECO:0000256" key="4">
    <source>
        <dbReference type="ARBA" id="ARBA00022729"/>
    </source>
</evidence>
<dbReference type="InterPro" id="IPR000917">
    <property type="entry name" value="Sulfatase_N"/>
</dbReference>
<evidence type="ECO:0000256" key="5">
    <source>
        <dbReference type="ARBA" id="ARBA00022801"/>
    </source>
</evidence>
<dbReference type="KEGG" id="soa:G3M56_004560"/>
<dbReference type="Proteomes" id="UP000475117">
    <property type="component" value="Chromosome"/>
</dbReference>
<dbReference type="InterPro" id="IPR017850">
    <property type="entry name" value="Alkaline_phosphatase_core_sf"/>
</dbReference>
<feature type="region of interest" description="Disordered" evidence="7">
    <location>
        <begin position="398"/>
        <end position="422"/>
    </location>
</feature>
<keyword evidence="6" id="KW-0106">Calcium</keyword>
<feature type="domain" description="Sulfatase N-terminal" evidence="9">
    <location>
        <begin position="317"/>
        <end position="674"/>
    </location>
</feature>
<dbReference type="PANTHER" id="PTHR42693:SF42">
    <property type="entry name" value="ARYLSULFATASE G"/>
    <property type="match status" value="1"/>
</dbReference>
<proteinExistence type="inferred from homology"/>
<evidence type="ECO:0000256" key="3">
    <source>
        <dbReference type="ARBA" id="ARBA00022723"/>
    </source>
</evidence>
<evidence type="ECO:0000313" key="10">
    <source>
        <dbReference type="EMBL" id="QQL45859.1"/>
    </source>
</evidence>
<dbReference type="Gene3D" id="3.30.1120.10">
    <property type="match status" value="1"/>
</dbReference>
<dbReference type="InterPro" id="IPR050738">
    <property type="entry name" value="Sulfatase"/>
</dbReference>
<name>A0A6B3L419_9BACT</name>
<dbReference type="SUPFAM" id="SSF53649">
    <property type="entry name" value="Alkaline phosphatase-like"/>
    <property type="match status" value="1"/>
</dbReference>
<feature type="region of interest" description="Disordered" evidence="7">
    <location>
        <begin position="803"/>
        <end position="845"/>
    </location>
</feature>
<dbReference type="RefSeq" id="WP_164364583.1">
    <property type="nucleotide sequence ID" value="NZ_CP066776.1"/>
</dbReference>
<dbReference type="Gene3D" id="3.40.720.10">
    <property type="entry name" value="Alkaline Phosphatase, subunit A"/>
    <property type="match status" value="1"/>
</dbReference>
<feature type="compositionally biased region" description="Acidic residues" evidence="7">
    <location>
        <begin position="827"/>
        <end position="837"/>
    </location>
</feature>
<organism evidence="10 11">
    <name type="scientific">Sulfuriroseicoccus oceanibius</name>
    <dbReference type="NCBI Taxonomy" id="2707525"/>
    <lineage>
        <taxon>Bacteria</taxon>
        <taxon>Pseudomonadati</taxon>
        <taxon>Verrucomicrobiota</taxon>
        <taxon>Verrucomicrobiia</taxon>
        <taxon>Verrucomicrobiales</taxon>
        <taxon>Verrucomicrobiaceae</taxon>
        <taxon>Sulfuriroseicoccus</taxon>
    </lineage>
</organism>
<dbReference type="PANTHER" id="PTHR42693">
    <property type="entry name" value="ARYLSULFATASE FAMILY MEMBER"/>
    <property type="match status" value="1"/>
</dbReference>
<comment type="cofactor">
    <cofactor evidence="1">
        <name>Ca(2+)</name>
        <dbReference type="ChEBI" id="CHEBI:29108"/>
    </cofactor>
</comment>
<evidence type="ECO:0000313" key="11">
    <source>
        <dbReference type="Proteomes" id="UP000475117"/>
    </source>
</evidence>
<keyword evidence="3" id="KW-0479">Metal-binding</keyword>
<gene>
    <name evidence="10" type="ORF">G3M56_004560</name>
</gene>
<feature type="signal peptide" evidence="8">
    <location>
        <begin position="1"/>
        <end position="24"/>
    </location>
</feature>
<reference evidence="10 11" key="1">
    <citation type="submission" date="2020-12" db="EMBL/GenBank/DDBJ databases">
        <title>Sulforoseuscoccus oceanibium gen. nov., sp. nov., a representative of the phylum Verrucomicrobia with special cytoplasmic membrane, and proposal of Sulforoseuscoccusaceae fam. nov.</title>
        <authorList>
            <person name="Xi F."/>
        </authorList>
    </citation>
    <scope>NUCLEOTIDE SEQUENCE [LARGE SCALE GENOMIC DNA]</scope>
    <source>
        <strain evidence="10 11">T37</strain>
    </source>
</reference>